<evidence type="ECO:0000313" key="3">
    <source>
        <dbReference type="Proteomes" id="UP001603857"/>
    </source>
</evidence>
<proteinExistence type="predicted"/>
<keyword evidence="3" id="KW-1185">Reference proteome</keyword>
<evidence type="ECO:0000256" key="1">
    <source>
        <dbReference type="SAM" id="SignalP"/>
    </source>
</evidence>
<dbReference type="AlphaFoldDB" id="A0ABD1NEA0"/>
<dbReference type="EMBL" id="JBGMDY010000001">
    <property type="protein sequence ID" value="KAL2346447.1"/>
    <property type="molecule type" value="Genomic_DNA"/>
</dbReference>
<feature type="signal peptide" evidence="1">
    <location>
        <begin position="1"/>
        <end position="19"/>
    </location>
</feature>
<organism evidence="2 3">
    <name type="scientific">Flemingia macrophylla</name>
    <dbReference type="NCBI Taxonomy" id="520843"/>
    <lineage>
        <taxon>Eukaryota</taxon>
        <taxon>Viridiplantae</taxon>
        <taxon>Streptophyta</taxon>
        <taxon>Embryophyta</taxon>
        <taxon>Tracheophyta</taxon>
        <taxon>Spermatophyta</taxon>
        <taxon>Magnoliopsida</taxon>
        <taxon>eudicotyledons</taxon>
        <taxon>Gunneridae</taxon>
        <taxon>Pentapetalae</taxon>
        <taxon>rosids</taxon>
        <taxon>fabids</taxon>
        <taxon>Fabales</taxon>
        <taxon>Fabaceae</taxon>
        <taxon>Papilionoideae</taxon>
        <taxon>50 kb inversion clade</taxon>
        <taxon>NPAAA clade</taxon>
        <taxon>indigoferoid/millettioid clade</taxon>
        <taxon>Phaseoleae</taxon>
        <taxon>Flemingia</taxon>
    </lineage>
</organism>
<comment type="caution">
    <text evidence="2">The sequence shown here is derived from an EMBL/GenBank/DDBJ whole genome shotgun (WGS) entry which is preliminary data.</text>
</comment>
<gene>
    <name evidence="2" type="ORF">Fmac_000447</name>
</gene>
<accession>A0ABD1NEA0</accession>
<reference evidence="2 3" key="1">
    <citation type="submission" date="2024-08" db="EMBL/GenBank/DDBJ databases">
        <title>Insights into the chromosomal genome structure of Flemingia macrophylla.</title>
        <authorList>
            <person name="Ding Y."/>
            <person name="Zhao Y."/>
            <person name="Bi W."/>
            <person name="Wu M."/>
            <person name="Zhao G."/>
            <person name="Gong Y."/>
            <person name="Li W."/>
            <person name="Zhang P."/>
        </authorList>
    </citation>
    <scope>NUCLEOTIDE SEQUENCE [LARGE SCALE GENOMIC DNA]</scope>
    <source>
        <strain evidence="2">DYQJB</strain>
        <tissue evidence="2">Leaf</tissue>
    </source>
</reference>
<keyword evidence="1" id="KW-0732">Signal</keyword>
<feature type="chain" id="PRO_5044742077" description="Secreted protein" evidence="1">
    <location>
        <begin position="20"/>
        <end position="72"/>
    </location>
</feature>
<dbReference type="Proteomes" id="UP001603857">
    <property type="component" value="Unassembled WGS sequence"/>
</dbReference>
<evidence type="ECO:0008006" key="4">
    <source>
        <dbReference type="Google" id="ProtNLM"/>
    </source>
</evidence>
<sequence>MALVTIMLVLSSELCLVHSRVLRSKVPHNEGEASSLSVPLFSLSSNNSTTRLSKRSFEFRLASGPSKRGRGH</sequence>
<name>A0ABD1NEA0_9FABA</name>
<evidence type="ECO:0000313" key="2">
    <source>
        <dbReference type="EMBL" id="KAL2346447.1"/>
    </source>
</evidence>
<protein>
    <recommendedName>
        <fullName evidence="4">Secreted protein</fullName>
    </recommendedName>
</protein>